<dbReference type="Proteomes" id="UP000094527">
    <property type="component" value="Unassembled WGS sequence"/>
</dbReference>
<feature type="region of interest" description="Disordered" evidence="1">
    <location>
        <begin position="130"/>
        <end position="160"/>
    </location>
</feature>
<dbReference type="EMBL" id="LJIJ01000374">
    <property type="protein sequence ID" value="ODM98189.1"/>
    <property type="molecule type" value="Genomic_DNA"/>
</dbReference>
<evidence type="ECO:0000313" key="2">
    <source>
        <dbReference type="EMBL" id="ODM98189.1"/>
    </source>
</evidence>
<evidence type="ECO:0000256" key="1">
    <source>
        <dbReference type="SAM" id="MobiDB-lite"/>
    </source>
</evidence>
<gene>
    <name evidence="2" type="ORF">Ocin01_08492</name>
</gene>
<protein>
    <submittedName>
        <fullName evidence="2">Uncharacterized protein</fullName>
    </submittedName>
</protein>
<feature type="region of interest" description="Disordered" evidence="1">
    <location>
        <begin position="1"/>
        <end position="31"/>
    </location>
</feature>
<reference evidence="2 3" key="1">
    <citation type="journal article" date="2016" name="Genome Biol. Evol.">
        <title>Gene Family Evolution Reflects Adaptation to Soil Environmental Stressors in the Genome of the Collembolan Orchesella cincta.</title>
        <authorList>
            <person name="Faddeeva-Vakhrusheva A."/>
            <person name="Derks M.F."/>
            <person name="Anvar S.Y."/>
            <person name="Agamennone V."/>
            <person name="Suring W."/>
            <person name="Smit S."/>
            <person name="van Straalen N.M."/>
            <person name="Roelofs D."/>
        </authorList>
    </citation>
    <scope>NUCLEOTIDE SEQUENCE [LARGE SCALE GENOMIC DNA]</scope>
    <source>
        <tissue evidence="2">Mixed pool</tissue>
    </source>
</reference>
<proteinExistence type="predicted"/>
<evidence type="ECO:0000313" key="3">
    <source>
        <dbReference type="Proteomes" id="UP000094527"/>
    </source>
</evidence>
<keyword evidence="3" id="KW-1185">Reference proteome</keyword>
<dbReference type="AlphaFoldDB" id="A0A1D2MYS1"/>
<feature type="region of interest" description="Disordered" evidence="1">
    <location>
        <begin position="83"/>
        <end position="108"/>
    </location>
</feature>
<accession>A0A1D2MYS1</accession>
<organism evidence="2 3">
    <name type="scientific">Orchesella cincta</name>
    <name type="common">Springtail</name>
    <name type="synonym">Podura cincta</name>
    <dbReference type="NCBI Taxonomy" id="48709"/>
    <lineage>
        <taxon>Eukaryota</taxon>
        <taxon>Metazoa</taxon>
        <taxon>Ecdysozoa</taxon>
        <taxon>Arthropoda</taxon>
        <taxon>Hexapoda</taxon>
        <taxon>Collembola</taxon>
        <taxon>Entomobryomorpha</taxon>
        <taxon>Entomobryoidea</taxon>
        <taxon>Orchesellidae</taxon>
        <taxon>Orchesellinae</taxon>
        <taxon>Orchesella</taxon>
    </lineage>
</organism>
<sequence>MISMDQQQVVGLGGDNNMGAPDQNSGGGGQPILQTIPMDDGTSKNKKLKVDIRSDLYYQQAAVAAAAVLQQYHSKNCKNSRDPNFELSASSSHCDPQSDCVGGDRGPSESDATLGYPYHLSGEVEWWRLPHPRPSTTARGRSSRCGSEIRPQNGFDHGISLQSKHDGVLHL</sequence>
<comment type="caution">
    <text evidence="2">The sequence shown here is derived from an EMBL/GenBank/DDBJ whole genome shotgun (WGS) entry which is preliminary data.</text>
</comment>
<name>A0A1D2MYS1_ORCCI</name>